<evidence type="ECO:0000259" key="2">
    <source>
        <dbReference type="Pfam" id="PF02481"/>
    </source>
</evidence>
<dbReference type="InterPro" id="IPR036388">
    <property type="entry name" value="WH-like_DNA-bd_sf"/>
</dbReference>
<reference evidence="3 4" key="1">
    <citation type="submission" date="2017-07" db="EMBL/GenBank/DDBJ databases">
        <title>Mechanisms for carbon and nitrogen cycling indicate functional differentiation within the Candidate Phyla Radiation.</title>
        <authorList>
            <person name="Danczak R.E."/>
            <person name="Johnston M.D."/>
            <person name="Kenah C."/>
            <person name="Slattery M."/>
            <person name="Wrighton K.C."/>
            <person name="Wilkins M.J."/>
        </authorList>
    </citation>
    <scope>NUCLEOTIDE SEQUENCE [LARGE SCALE GENOMIC DNA]</scope>
    <source>
        <strain evidence="3">Licking1014_7</strain>
    </source>
</reference>
<dbReference type="InterPro" id="IPR003488">
    <property type="entry name" value="DprA"/>
</dbReference>
<evidence type="ECO:0000313" key="3">
    <source>
        <dbReference type="EMBL" id="TSC92452.1"/>
    </source>
</evidence>
<gene>
    <name evidence="3" type="ORF">CEN89_688</name>
</gene>
<evidence type="ECO:0000256" key="1">
    <source>
        <dbReference type="ARBA" id="ARBA00006525"/>
    </source>
</evidence>
<dbReference type="Gene3D" id="3.40.50.450">
    <property type="match status" value="1"/>
</dbReference>
<dbReference type="Gene3D" id="1.10.10.10">
    <property type="entry name" value="Winged helix-like DNA-binding domain superfamily/Winged helix DNA-binding domain"/>
    <property type="match status" value="1"/>
</dbReference>
<dbReference type="Proteomes" id="UP000315689">
    <property type="component" value="Unassembled WGS sequence"/>
</dbReference>
<name>A0A554LHW6_9BACT</name>
<dbReference type="Pfam" id="PF02481">
    <property type="entry name" value="DNA_processg_A"/>
    <property type="match status" value="1"/>
</dbReference>
<comment type="similarity">
    <text evidence="1">Belongs to the DprA/Smf family.</text>
</comment>
<evidence type="ECO:0000313" key="4">
    <source>
        <dbReference type="Proteomes" id="UP000315689"/>
    </source>
</evidence>
<dbReference type="SUPFAM" id="SSF102405">
    <property type="entry name" value="MCP/YpsA-like"/>
    <property type="match status" value="1"/>
</dbReference>
<dbReference type="PANTHER" id="PTHR43022">
    <property type="entry name" value="PROTEIN SMF"/>
    <property type="match status" value="1"/>
</dbReference>
<sequence>MRQKQWSDYPIRQVRISDQNYPYLLKEIPDAPPTLFYKGELRFKKYTALSVVGSRKYTAYGKQAAGDLIGGLAGADLVIVSGLALGIDSISHRAALDANLITWAVIACGLDRVYPASHERLACQILEKGGAIFSEEKSGTDALPFLFPKRNRIIAGLSQATLVVEAAARSGTLITAFLALDYNRSVLAAPHNIFNFSGKGANMLLSLGAVVARSAEDILKELGLETDLAQKKMRENLSAEESKICQALENGEKSSDEICRATQIVIEKLNTLLMMMVIKGIVKRRIDGKFVITG</sequence>
<dbReference type="InterPro" id="IPR057666">
    <property type="entry name" value="DrpA_SLOG"/>
</dbReference>
<comment type="caution">
    <text evidence="3">The sequence shown here is derived from an EMBL/GenBank/DDBJ whole genome shotgun (WGS) entry which is preliminary data.</text>
</comment>
<dbReference type="NCBIfam" id="TIGR00732">
    <property type="entry name" value="dprA"/>
    <property type="match status" value="1"/>
</dbReference>
<dbReference type="GO" id="GO:0009294">
    <property type="term" value="P:DNA-mediated transformation"/>
    <property type="evidence" value="ECO:0007669"/>
    <property type="project" value="InterPro"/>
</dbReference>
<dbReference type="AlphaFoldDB" id="A0A554LHW6"/>
<proteinExistence type="inferred from homology"/>
<protein>
    <submittedName>
        <fullName evidence="3">DNA processing protein</fullName>
    </submittedName>
</protein>
<dbReference type="EMBL" id="VMGK01000026">
    <property type="protein sequence ID" value="TSC92452.1"/>
    <property type="molecule type" value="Genomic_DNA"/>
</dbReference>
<organism evidence="3 4">
    <name type="scientific">Candidatus Berkelbacteria bacterium Licking1014_7</name>
    <dbReference type="NCBI Taxonomy" id="2017147"/>
    <lineage>
        <taxon>Bacteria</taxon>
        <taxon>Candidatus Berkelbacteria</taxon>
    </lineage>
</organism>
<accession>A0A554LHW6</accession>
<dbReference type="PANTHER" id="PTHR43022:SF1">
    <property type="entry name" value="PROTEIN SMF"/>
    <property type="match status" value="1"/>
</dbReference>
<feature type="domain" description="Smf/DprA SLOG" evidence="2">
    <location>
        <begin position="15"/>
        <end position="222"/>
    </location>
</feature>